<dbReference type="GO" id="GO:0000973">
    <property type="term" value="P:post-transcriptional tethering of RNA polymerase II gene DNA at nuclear periphery"/>
    <property type="evidence" value="ECO:0007669"/>
    <property type="project" value="TreeGrafter"/>
</dbReference>
<dbReference type="AlphaFoldDB" id="A0A0C3QI38"/>
<dbReference type="PANTHER" id="PTHR12732:SF8">
    <property type="entry name" value="NUCLEAR MRNA EXPORT PROTEIN THP1"/>
    <property type="match status" value="1"/>
</dbReference>
<dbReference type="GO" id="GO:0003723">
    <property type="term" value="F:RNA binding"/>
    <property type="evidence" value="ECO:0007669"/>
    <property type="project" value="InterPro"/>
</dbReference>
<dbReference type="OrthoDB" id="5404651at2759"/>
<dbReference type="GO" id="GO:0006368">
    <property type="term" value="P:transcription elongation by RNA polymerase II"/>
    <property type="evidence" value="ECO:0007669"/>
    <property type="project" value="TreeGrafter"/>
</dbReference>
<evidence type="ECO:0000313" key="2">
    <source>
        <dbReference type="Proteomes" id="UP000054248"/>
    </source>
</evidence>
<protein>
    <recommendedName>
        <fullName evidence="3">PCI domain-containing protein</fullName>
    </recommendedName>
</protein>
<dbReference type="GO" id="GO:0070390">
    <property type="term" value="C:transcription export complex 2"/>
    <property type="evidence" value="ECO:0007669"/>
    <property type="project" value="TreeGrafter"/>
</dbReference>
<dbReference type="Proteomes" id="UP000054248">
    <property type="component" value="Unassembled WGS sequence"/>
</dbReference>
<name>A0A0C3QI38_9AGAM</name>
<sequence>MHLFEQVMRPMLSTKQLHVLTDRVPKADTVEFRYWVGRYKLNLGNIQQARDLLQLAFNDCPNRSKNKRTILIYLTAASIGCGIAPRPALLSAFNLHAQFGPVLEHIKYGNGAAFERHLNAWMPWFAKFELVLVLKEKVTFMIWRTILRRVALISDPGNLSADRDVQISLKLVADALKIGYQDDSYDVDDAQMIVLCLIDQGYARGGVRHVAAMVTKLHIPPPSALTKHAAKPHSHELYHID</sequence>
<proteinExistence type="predicted"/>
<accession>A0A0C3QI38</accession>
<gene>
    <name evidence="1" type="ORF">M407DRAFT_243751</name>
</gene>
<reference evidence="1 2" key="1">
    <citation type="submission" date="2014-04" db="EMBL/GenBank/DDBJ databases">
        <authorList>
            <consortium name="DOE Joint Genome Institute"/>
            <person name="Kuo A."/>
            <person name="Girlanda M."/>
            <person name="Perotto S."/>
            <person name="Kohler A."/>
            <person name="Nagy L.G."/>
            <person name="Floudas D."/>
            <person name="Copeland A."/>
            <person name="Barry K.W."/>
            <person name="Cichocki N."/>
            <person name="Veneault-Fourrey C."/>
            <person name="LaButti K."/>
            <person name="Lindquist E.A."/>
            <person name="Lipzen A."/>
            <person name="Lundell T."/>
            <person name="Morin E."/>
            <person name="Murat C."/>
            <person name="Sun H."/>
            <person name="Tunlid A."/>
            <person name="Henrissat B."/>
            <person name="Grigoriev I.V."/>
            <person name="Hibbett D.S."/>
            <person name="Martin F."/>
            <person name="Nordberg H.P."/>
            <person name="Cantor M.N."/>
            <person name="Hua S.X."/>
        </authorList>
    </citation>
    <scope>NUCLEOTIDE SEQUENCE [LARGE SCALE GENOMIC DNA]</scope>
    <source>
        <strain evidence="1 2">MUT 4182</strain>
    </source>
</reference>
<dbReference type="GO" id="GO:0016973">
    <property type="term" value="P:poly(A)+ mRNA export from nucleus"/>
    <property type="evidence" value="ECO:0007669"/>
    <property type="project" value="TreeGrafter"/>
</dbReference>
<organism evidence="1 2">
    <name type="scientific">Tulasnella calospora MUT 4182</name>
    <dbReference type="NCBI Taxonomy" id="1051891"/>
    <lineage>
        <taxon>Eukaryota</taxon>
        <taxon>Fungi</taxon>
        <taxon>Dikarya</taxon>
        <taxon>Basidiomycota</taxon>
        <taxon>Agaricomycotina</taxon>
        <taxon>Agaricomycetes</taxon>
        <taxon>Cantharellales</taxon>
        <taxon>Tulasnellaceae</taxon>
        <taxon>Tulasnella</taxon>
    </lineage>
</organism>
<dbReference type="InterPro" id="IPR045114">
    <property type="entry name" value="Csn12-like"/>
</dbReference>
<dbReference type="GO" id="GO:0003690">
    <property type="term" value="F:double-stranded DNA binding"/>
    <property type="evidence" value="ECO:0007669"/>
    <property type="project" value="InterPro"/>
</dbReference>
<dbReference type="STRING" id="1051891.A0A0C3QI38"/>
<reference evidence="2" key="2">
    <citation type="submission" date="2015-01" db="EMBL/GenBank/DDBJ databases">
        <title>Evolutionary Origins and Diversification of the Mycorrhizal Mutualists.</title>
        <authorList>
            <consortium name="DOE Joint Genome Institute"/>
            <consortium name="Mycorrhizal Genomics Consortium"/>
            <person name="Kohler A."/>
            <person name="Kuo A."/>
            <person name="Nagy L.G."/>
            <person name="Floudas D."/>
            <person name="Copeland A."/>
            <person name="Barry K.W."/>
            <person name="Cichocki N."/>
            <person name="Veneault-Fourrey C."/>
            <person name="LaButti K."/>
            <person name="Lindquist E.A."/>
            <person name="Lipzen A."/>
            <person name="Lundell T."/>
            <person name="Morin E."/>
            <person name="Murat C."/>
            <person name="Riley R."/>
            <person name="Ohm R."/>
            <person name="Sun H."/>
            <person name="Tunlid A."/>
            <person name="Henrissat B."/>
            <person name="Grigoriev I.V."/>
            <person name="Hibbett D.S."/>
            <person name="Martin F."/>
        </authorList>
    </citation>
    <scope>NUCLEOTIDE SEQUENCE [LARGE SCALE GENOMIC DNA]</scope>
    <source>
        <strain evidence="2">MUT 4182</strain>
    </source>
</reference>
<dbReference type="PANTHER" id="PTHR12732">
    <property type="entry name" value="UNCHARACTERIZED PROTEASOME COMPONENT REGION PCI-CONTAINING"/>
    <property type="match status" value="1"/>
</dbReference>
<evidence type="ECO:0000313" key="1">
    <source>
        <dbReference type="EMBL" id="KIO26381.1"/>
    </source>
</evidence>
<dbReference type="EMBL" id="KN823025">
    <property type="protein sequence ID" value="KIO26381.1"/>
    <property type="molecule type" value="Genomic_DNA"/>
</dbReference>
<dbReference type="HOGENOM" id="CLU_1152467_0_0_1"/>
<keyword evidence="2" id="KW-1185">Reference proteome</keyword>
<evidence type="ECO:0008006" key="3">
    <source>
        <dbReference type="Google" id="ProtNLM"/>
    </source>
</evidence>